<comment type="caution">
    <text evidence="2">The sequence shown here is derived from an EMBL/GenBank/DDBJ whole genome shotgun (WGS) entry which is preliminary data.</text>
</comment>
<dbReference type="AlphaFoldDB" id="A0A2P4QWG3"/>
<dbReference type="VEuPathDB" id="FungiDB:RhiirFUN_024025"/>
<sequence length="260" mass="28931">MENSALINAKNVFFYTRDKKSVREQNISSWVPELPAFEHGIMEGRVVIGHQLWTSKVPDSGHESQAEPQLGFPQGISSQAESTPSNSTTGNSDEESKNNACNPMVLSECSTRIRALSSQLGSLLRVNTPEGNVRAEKKLCHLVLPKDRIKIWKNKADSSVCQVLLGDEINGVHGCRTRKKKNINITELKKWLEVGKPFEEDDEILAFKKAKETEARKNGKSVGEIIKTRSAGTRGNNTINEGKYTPVEMLHPGRESKIHL</sequence>
<proteinExistence type="predicted"/>
<dbReference type="EMBL" id="AUPC02000008">
    <property type="protein sequence ID" value="POG81888.1"/>
    <property type="molecule type" value="Genomic_DNA"/>
</dbReference>
<reference evidence="2 3" key="2">
    <citation type="journal article" date="2018" name="New Phytol.">
        <title>High intraspecific genome diversity in the model arbuscular mycorrhizal symbiont Rhizophagus irregularis.</title>
        <authorList>
            <person name="Chen E.C.H."/>
            <person name="Morin E."/>
            <person name="Beaudet D."/>
            <person name="Noel J."/>
            <person name="Yildirir G."/>
            <person name="Ndikumana S."/>
            <person name="Charron P."/>
            <person name="St-Onge C."/>
            <person name="Giorgi J."/>
            <person name="Kruger M."/>
            <person name="Marton T."/>
            <person name="Ropars J."/>
            <person name="Grigoriev I.V."/>
            <person name="Hainaut M."/>
            <person name="Henrissat B."/>
            <person name="Roux C."/>
            <person name="Martin F."/>
            <person name="Corradi N."/>
        </authorList>
    </citation>
    <scope>NUCLEOTIDE SEQUENCE [LARGE SCALE GENOMIC DNA]</scope>
    <source>
        <strain evidence="2 3">DAOM 197198</strain>
    </source>
</reference>
<reference evidence="2 3" key="1">
    <citation type="journal article" date="2013" name="Proc. Natl. Acad. Sci. U.S.A.">
        <title>Genome of an arbuscular mycorrhizal fungus provides insight into the oldest plant symbiosis.</title>
        <authorList>
            <person name="Tisserant E."/>
            <person name="Malbreil M."/>
            <person name="Kuo A."/>
            <person name="Kohler A."/>
            <person name="Symeonidi A."/>
            <person name="Balestrini R."/>
            <person name="Charron P."/>
            <person name="Duensing N."/>
            <person name="Frei Dit Frey N."/>
            <person name="Gianinazzi-Pearson V."/>
            <person name="Gilbert L.B."/>
            <person name="Handa Y."/>
            <person name="Herr J.R."/>
            <person name="Hijri M."/>
            <person name="Koul R."/>
            <person name="Kawaguchi M."/>
            <person name="Krajinski F."/>
            <person name="Lammers P.J."/>
            <person name="Masclaux F.G."/>
            <person name="Murat C."/>
            <person name="Morin E."/>
            <person name="Ndikumana S."/>
            <person name="Pagni M."/>
            <person name="Petitpierre D."/>
            <person name="Requena N."/>
            <person name="Rosikiewicz P."/>
            <person name="Riley R."/>
            <person name="Saito K."/>
            <person name="San Clemente H."/>
            <person name="Shapiro H."/>
            <person name="van Tuinen D."/>
            <person name="Becard G."/>
            <person name="Bonfante P."/>
            <person name="Paszkowski U."/>
            <person name="Shachar-Hill Y.Y."/>
            <person name="Tuskan G.A."/>
            <person name="Young P.W."/>
            <person name="Sanders I.R."/>
            <person name="Henrissat B."/>
            <person name="Rensing S.A."/>
            <person name="Grigoriev I.V."/>
            <person name="Corradi N."/>
            <person name="Roux C."/>
            <person name="Martin F."/>
        </authorList>
    </citation>
    <scope>NUCLEOTIDE SEQUENCE [LARGE SCALE GENOMIC DNA]</scope>
    <source>
        <strain evidence="2 3">DAOM 197198</strain>
    </source>
</reference>
<keyword evidence="3" id="KW-1185">Reference proteome</keyword>
<feature type="compositionally biased region" description="Polar residues" evidence="1">
    <location>
        <begin position="75"/>
        <end position="91"/>
    </location>
</feature>
<evidence type="ECO:0000313" key="2">
    <source>
        <dbReference type="EMBL" id="POG81888.1"/>
    </source>
</evidence>
<protein>
    <submittedName>
        <fullName evidence="2">Uncharacterized protein</fullName>
    </submittedName>
</protein>
<evidence type="ECO:0000256" key="1">
    <source>
        <dbReference type="SAM" id="MobiDB-lite"/>
    </source>
</evidence>
<evidence type="ECO:0000313" key="3">
    <source>
        <dbReference type="Proteomes" id="UP000018888"/>
    </source>
</evidence>
<feature type="region of interest" description="Disordered" evidence="1">
    <location>
        <begin position="57"/>
        <end position="101"/>
    </location>
</feature>
<dbReference type="Proteomes" id="UP000018888">
    <property type="component" value="Unassembled WGS sequence"/>
</dbReference>
<accession>A0A2P4QWG3</accession>
<gene>
    <name evidence="2" type="ORF">GLOIN_2v1470429</name>
</gene>
<dbReference type="VEuPathDB" id="FungiDB:RhiirFUN_024023"/>
<organism evidence="2 3">
    <name type="scientific">Rhizophagus irregularis (strain DAOM 181602 / DAOM 197198 / MUCL 43194)</name>
    <name type="common">Arbuscular mycorrhizal fungus</name>
    <name type="synonym">Glomus intraradices</name>
    <dbReference type="NCBI Taxonomy" id="747089"/>
    <lineage>
        <taxon>Eukaryota</taxon>
        <taxon>Fungi</taxon>
        <taxon>Fungi incertae sedis</taxon>
        <taxon>Mucoromycota</taxon>
        <taxon>Glomeromycotina</taxon>
        <taxon>Glomeromycetes</taxon>
        <taxon>Glomerales</taxon>
        <taxon>Glomeraceae</taxon>
        <taxon>Rhizophagus</taxon>
    </lineage>
</organism>
<name>A0A2P4QWG3_RHIID</name>